<dbReference type="SUPFAM" id="SSF50978">
    <property type="entry name" value="WD40 repeat-like"/>
    <property type="match status" value="1"/>
</dbReference>
<evidence type="ECO:0000313" key="3">
    <source>
        <dbReference type="EMBL" id="RZF46955.1"/>
    </source>
</evidence>
<dbReference type="InParanoid" id="A0A482XLI0"/>
<dbReference type="Pfam" id="PF23756">
    <property type="entry name" value="Beta-prop_HPS5"/>
    <property type="match status" value="1"/>
</dbReference>
<dbReference type="Proteomes" id="UP000291343">
    <property type="component" value="Unassembled WGS sequence"/>
</dbReference>
<evidence type="ECO:0000256" key="1">
    <source>
        <dbReference type="SAM" id="MobiDB-lite"/>
    </source>
</evidence>
<proteinExistence type="predicted"/>
<reference evidence="3 4" key="1">
    <citation type="journal article" date="2017" name="Gigascience">
        <title>Genome sequence of the small brown planthopper, Laodelphax striatellus.</title>
        <authorList>
            <person name="Zhu J."/>
            <person name="Jiang F."/>
            <person name="Wang X."/>
            <person name="Yang P."/>
            <person name="Bao Y."/>
            <person name="Zhao W."/>
            <person name="Wang W."/>
            <person name="Lu H."/>
            <person name="Wang Q."/>
            <person name="Cui N."/>
            <person name="Li J."/>
            <person name="Chen X."/>
            <person name="Luo L."/>
            <person name="Yu J."/>
            <person name="Kang L."/>
            <person name="Cui F."/>
        </authorList>
    </citation>
    <scope>NUCLEOTIDE SEQUENCE [LARGE SCALE GENOMIC DNA]</scope>
    <source>
        <strain evidence="3">Lst14</strain>
    </source>
</reference>
<dbReference type="AlphaFoldDB" id="A0A482XLI0"/>
<sequence>MAKFNSVKKKFVLSEINDYSAIHTPLKSRIKYTCFDVSQSFIVLGATSGGLYVFRREPCTFLQLLPNKEGPITDVLLSPDEKLIAFATERCVACVVERTYGGGARLLNRSVEHAGSRITALQWVHTSDQVFIGDSLGRLSVINVSLFMSKNIFQIPAFIFMQLDSSVVQISCHDDMLLVSTTSHSYVCDTTKEQYRQIGTKLRDGEYGACYHGEKIYCARPGSRLWEVDLEGTVHSTHQFKQALAVEPALIVSEAQDGCIHKRRPPSDEWPQQSFNFAKLSVIGKFLFTFKADGVYVFNPETVDVVLWSDRYRDIIDAKCFDDTIYIWTKSQKVHALTLVTLDKCLLRTYFRERYKLCHSLCSHFASYLLESPDLLTSLNPLINLSNFVDCDENVSKILKAIESVAKTKDNYTQLESGIYLVDNHHARQKLLLEGRKVDGRLHNEQLKINNKIRNPRSHSLPPDAKMRQKIGGSVP</sequence>
<dbReference type="InterPro" id="IPR056499">
    <property type="entry name" value="Beta-prop_HPS5-like"/>
</dbReference>
<comment type="caution">
    <text evidence="3">The sequence shown here is derived from an EMBL/GenBank/DDBJ whole genome shotgun (WGS) entry which is preliminary data.</text>
</comment>
<feature type="region of interest" description="Disordered" evidence="1">
    <location>
        <begin position="454"/>
        <end position="476"/>
    </location>
</feature>
<feature type="domain" description="HPS5-like beta-propeller" evidence="2">
    <location>
        <begin position="13"/>
        <end position="329"/>
    </location>
</feature>
<dbReference type="Gene3D" id="2.130.10.10">
    <property type="entry name" value="YVTN repeat-like/Quinoprotein amine dehydrogenase"/>
    <property type="match status" value="1"/>
</dbReference>
<dbReference type="InterPro" id="IPR036322">
    <property type="entry name" value="WD40_repeat_dom_sf"/>
</dbReference>
<name>A0A482XLI0_LAOST</name>
<evidence type="ECO:0000313" key="4">
    <source>
        <dbReference type="Proteomes" id="UP000291343"/>
    </source>
</evidence>
<evidence type="ECO:0000259" key="2">
    <source>
        <dbReference type="Pfam" id="PF23756"/>
    </source>
</evidence>
<dbReference type="STRING" id="195883.A0A482XLI0"/>
<dbReference type="InterPro" id="IPR015943">
    <property type="entry name" value="WD40/YVTN_repeat-like_dom_sf"/>
</dbReference>
<protein>
    <recommendedName>
        <fullName evidence="2">HPS5-like beta-propeller domain-containing protein</fullName>
    </recommendedName>
</protein>
<accession>A0A482XLI0</accession>
<dbReference type="GO" id="GO:0048066">
    <property type="term" value="P:developmental pigmentation"/>
    <property type="evidence" value="ECO:0007669"/>
    <property type="project" value="TreeGrafter"/>
</dbReference>
<dbReference type="OrthoDB" id="19493at2759"/>
<gene>
    <name evidence="3" type="ORF">LSTR_LSTR011223</name>
</gene>
<organism evidence="3 4">
    <name type="scientific">Laodelphax striatellus</name>
    <name type="common">Small brown planthopper</name>
    <name type="synonym">Delphax striatella</name>
    <dbReference type="NCBI Taxonomy" id="195883"/>
    <lineage>
        <taxon>Eukaryota</taxon>
        <taxon>Metazoa</taxon>
        <taxon>Ecdysozoa</taxon>
        <taxon>Arthropoda</taxon>
        <taxon>Hexapoda</taxon>
        <taxon>Insecta</taxon>
        <taxon>Pterygota</taxon>
        <taxon>Neoptera</taxon>
        <taxon>Paraneoptera</taxon>
        <taxon>Hemiptera</taxon>
        <taxon>Auchenorrhyncha</taxon>
        <taxon>Fulgoroidea</taxon>
        <taxon>Delphacidae</taxon>
        <taxon>Criomorphinae</taxon>
        <taxon>Laodelphax</taxon>
    </lineage>
</organism>
<dbReference type="PANTHER" id="PTHR23287">
    <property type="entry name" value="RUBY-EYE2-LIKE PROTEIN"/>
    <property type="match status" value="1"/>
</dbReference>
<dbReference type="PANTHER" id="PTHR23287:SF18">
    <property type="entry name" value="BLOC-2 COMPLEX MEMBER HPS5"/>
    <property type="match status" value="1"/>
</dbReference>
<dbReference type="EMBL" id="QKKF02005229">
    <property type="protein sequence ID" value="RZF46955.1"/>
    <property type="molecule type" value="Genomic_DNA"/>
</dbReference>
<dbReference type="GO" id="GO:0005737">
    <property type="term" value="C:cytoplasm"/>
    <property type="evidence" value="ECO:0007669"/>
    <property type="project" value="TreeGrafter"/>
</dbReference>
<keyword evidence="4" id="KW-1185">Reference proteome</keyword>